<dbReference type="GeneID" id="77007050"/>
<accession>A0A6N8EPG4</accession>
<dbReference type="Pfam" id="PF18705">
    <property type="entry name" value="DUF5643"/>
    <property type="match status" value="1"/>
</dbReference>
<evidence type="ECO:0000259" key="1">
    <source>
        <dbReference type="Pfam" id="PF18705"/>
    </source>
</evidence>
<protein>
    <recommendedName>
        <fullName evidence="1">DUF5643 domain-containing protein</fullName>
    </recommendedName>
</protein>
<dbReference type="RefSeq" id="WP_127463434.1">
    <property type="nucleotide sequence ID" value="NZ_BGML01000003.1"/>
</dbReference>
<evidence type="ECO:0000313" key="3">
    <source>
        <dbReference type="Proteomes" id="UP000442469"/>
    </source>
</evidence>
<proteinExistence type="predicted"/>
<gene>
    <name evidence="2" type="ORF">GNQ08_03450</name>
</gene>
<evidence type="ECO:0000313" key="2">
    <source>
        <dbReference type="EMBL" id="MUG21485.1"/>
    </source>
</evidence>
<organism evidence="2 3">
    <name type="scientific">Paenibacillus macerans</name>
    <name type="common">Bacillus macerans</name>
    <dbReference type="NCBI Taxonomy" id="44252"/>
    <lineage>
        <taxon>Bacteria</taxon>
        <taxon>Bacillati</taxon>
        <taxon>Bacillota</taxon>
        <taxon>Bacilli</taxon>
        <taxon>Bacillales</taxon>
        <taxon>Paenibacillaceae</taxon>
        <taxon>Paenibacillus</taxon>
    </lineage>
</organism>
<feature type="domain" description="DUF5643" evidence="1">
    <location>
        <begin position="167"/>
        <end position="273"/>
    </location>
</feature>
<reference evidence="2 3" key="1">
    <citation type="submission" date="2019-11" db="EMBL/GenBank/DDBJ databases">
        <title>Draft genome sequences of five Paenibacillus species of dairy origin.</title>
        <authorList>
            <person name="Olajide A.M."/>
            <person name="Chen S."/>
            <person name="Lapointe G."/>
        </authorList>
    </citation>
    <scope>NUCLEOTIDE SEQUENCE [LARGE SCALE GENOMIC DNA]</scope>
    <source>
        <strain evidence="2 3">3CT49</strain>
    </source>
</reference>
<dbReference type="Proteomes" id="UP000442469">
    <property type="component" value="Unassembled WGS sequence"/>
</dbReference>
<name>A0A6N8EPG4_PAEMA</name>
<dbReference type="EMBL" id="WNZZ01000002">
    <property type="protein sequence ID" value="MUG21485.1"/>
    <property type="molecule type" value="Genomic_DNA"/>
</dbReference>
<dbReference type="InterPro" id="IPR040680">
    <property type="entry name" value="DUF5643"/>
</dbReference>
<dbReference type="Gene3D" id="2.60.40.1630">
    <property type="entry name" value="bacillus anthracis domain"/>
    <property type="match status" value="1"/>
</dbReference>
<comment type="caution">
    <text evidence="2">The sequence shown here is derived from an EMBL/GenBank/DDBJ whole genome shotgun (WGS) entry which is preliminary data.</text>
</comment>
<dbReference type="AlphaFoldDB" id="A0A6N8EPG4"/>
<sequence>MRPKQESAAAQSLFEWAKRDSGLQKAAKQGITKVPNQKVTKDGVTLKLTDYLFDGARVSFALQREGDDFETTLDDITNAEKKGVLLYVDIYIDGKKMDLQSYGRSELQDNSLLISFNDLSVKGPRTLYLPKQFELTVKAHTSGVKDPFTFKLPVKKQAPQNTVLSKAVVKKAGNFSYTVKRVELTPYSSRLELAAQGAHKQVKDLKNLGFDLADSKGNTLSPILQANDGVVKKQRYFDMTYTSFAAVPSSIVVKPYTFKTDSKGKLVQNSDGSPIKVYLEDLELNLPLNK</sequence>